<comment type="caution">
    <text evidence="7">The sequence shown here is derived from an EMBL/GenBank/DDBJ whole genome shotgun (WGS) entry which is preliminary data.</text>
</comment>
<accession>A0A4R6Q1X9</accession>
<dbReference type="PROSITE" id="PS01005">
    <property type="entry name" value="FORMATE_NITRITE_TP_1"/>
    <property type="match status" value="1"/>
</dbReference>
<dbReference type="InterPro" id="IPR024002">
    <property type="entry name" value="For/NO2_transpt_CS"/>
</dbReference>
<feature type="transmembrane region" description="Helical" evidence="6">
    <location>
        <begin position="66"/>
        <end position="86"/>
    </location>
</feature>
<dbReference type="EMBL" id="SNXO01000020">
    <property type="protein sequence ID" value="TDP54636.1"/>
    <property type="molecule type" value="Genomic_DNA"/>
</dbReference>
<proteinExistence type="inferred from homology"/>
<protein>
    <submittedName>
        <fullName evidence="7">Formate/nitrite transporter</fullName>
    </submittedName>
</protein>
<evidence type="ECO:0000256" key="5">
    <source>
        <dbReference type="ARBA" id="ARBA00049660"/>
    </source>
</evidence>
<keyword evidence="2 6" id="KW-0812">Transmembrane</keyword>
<sequence length="273" mass="28336">MKHLTAAETLEATTRAGVIKTSGSFNKLFILGLLGGAFIALAAAGSNMAAYHFLLSPDTVGIGKCLSGLVFAAGLVMVVLAGGELFTGNALMVTSVLDRKINWSNMLRNWVIVYIANLVGSIFVAWLVTSSGILAAGGGKLGLVTVSIALSKASLTFGKAVILGILCNFLVCIAVWMATAADSTVGKIFCIFFPIWLFVTSGYEHSIANMYYIPAGIFASHGTTAGLTWGTFFVNNLLPVTIGNIIGGSIFVGCAFYAAIKAKGSGNISQKAA</sequence>
<feature type="transmembrane region" description="Helical" evidence="6">
    <location>
        <begin position="107"/>
        <end position="127"/>
    </location>
</feature>
<name>A0A4R6Q1X9_9FIRM</name>
<keyword evidence="3 6" id="KW-1133">Transmembrane helix</keyword>
<reference evidence="7 8" key="1">
    <citation type="submission" date="2019-03" db="EMBL/GenBank/DDBJ databases">
        <title>Genomic Encyclopedia of Type Strains, Phase IV (KMG-IV): sequencing the most valuable type-strain genomes for metagenomic binning, comparative biology and taxonomic classification.</title>
        <authorList>
            <person name="Goeker M."/>
        </authorList>
    </citation>
    <scope>NUCLEOTIDE SEQUENCE [LARGE SCALE GENOMIC DNA]</scope>
    <source>
        <strain evidence="7 8">DSM 28287</strain>
    </source>
</reference>
<dbReference type="Proteomes" id="UP000295500">
    <property type="component" value="Unassembled WGS sequence"/>
</dbReference>
<feature type="transmembrane region" description="Helical" evidence="6">
    <location>
        <begin position="238"/>
        <end position="260"/>
    </location>
</feature>
<dbReference type="OrthoDB" id="9786493at2"/>
<feature type="transmembrane region" description="Helical" evidence="6">
    <location>
        <begin position="210"/>
        <end position="232"/>
    </location>
</feature>
<evidence type="ECO:0000256" key="6">
    <source>
        <dbReference type="SAM" id="Phobius"/>
    </source>
</evidence>
<feature type="transmembrane region" description="Helical" evidence="6">
    <location>
        <begin position="133"/>
        <end position="150"/>
    </location>
</feature>
<dbReference type="InterPro" id="IPR000292">
    <property type="entry name" value="For/NO2_transpt"/>
</dbReference>
<dbReference type="Pfam" id="PF01226">
    <property type="entry name" value="Form_Nir_trans"/>
    <property type="match status" value="1"/>
</dbReference>
<evidence type="ECO:0000256" key="2">
    <source>
        <dbReference type="ARBA" id="ARBA00022692"/>
    </source>
</evidence>
<feature type="transmembrane region" description="Helical" evidence="6">
    <location>
        <begin position="184"/>
        <end position="203"/>
    </location>
</feature>
<dbReference type="PANTHER" id="PTHR30520">
    <property type="entry name" value="FORMATE TRANSPORTER-RELATED"/>
    <property type="match status" value="1"/>
</dbReference>
<dbReference type="InterPro" id="IPR023271">
    <property type="entry name" value="Aquaporin-like"/>
</dbReference>
<dbReference type="PANTHER" id="PTHR30520:SF6">
    <property type="entry name" value="FORMATE_NITRATE FAMILY TRANSPORTER (EUROFUNG)"/>
    <property type="match status" value="1"/>
</dbReference>
<organism evidence="7 8">
    <name type="scientific">Aminicella lysinilytica</name>
    <dbReference type="NCBI Taxonomy" id="433323"/>
    <lineage>
        <taxon>Bacteria</taxon>
        <taxon>Bacillati</taxon>
        <taxon>Bacillota</taxon>
        <taxon>Clostridia</taxon>
        <taxon>Peptostreptococcales</taxon>
        <taxon>Anaerovoracaceae</taxon>
        <taxon>Aminicella</taxon>
    </lineage>
</organism>
<comment type="similarity">
    <text evidence="5">Belongs to the FNT transporter (TC 1.A.16) family.</text>
</comment>
<dbReference type="GO" id="GO:0015499">
    <property type="term" value="F:formate transmembrane transporter activity"/>
    <property type="evidence" value="ECO:0007669"/>
    <property type="project" value="TreeGrafter"/>
</dbReference>
<dbReference type="AlphaFoldDB" id="A0A4R6Q1X9"/>
<evidence type="ECO:0000313" key="8">
    <source>
        <dbReference type="Proteomes" id="UP000295500"/>
    </source>
</evidence>
<evidence type="ECO:0000256" key="1">
    <source>
        <dbReference type="ARBA" id="ARBA00004141"/>
    </source>
</evidence>
<comment type="subcellular location">
    <subcellularLocation>
        <location evidence="1">Membrane</location>
        <topology evidence="1">Multi-pass membrane protein</topology>
    </subcellularLocation>
</comment>
<dbReference type="GO" id="GO:0005886">
    <property type="term" value="C:plasma membrane"/>
    <property type="evidence" value="ECO:0007669"/>
    <property type="project" value="TreeGrafter"/>
</dbReference>
<feature type="transmembrane region" description="Helical" evidence="6">
    <location>
        <begin position="28"/>
        <end position="54"/>
    </location>
</feature>
<evidence type="ECO:0000313" key="7">
    <source>
        <dbReference type="EMBL" id="TDP54636.1"/>
    </source>
</evidence>
<feature type="transmembrane region" description="Helical" evidence="6">
    <location>
        <begin position="157"/>
        <end position="178"/>
    </location>
</feature>
<evidence type="ECO:0000256" key="3">
    <source>
        <dbReference type="ARBA" id="ARBA00022989"/>
    </source>
</evidence>
<gene>
    <name evidence="7" type="ORF">EV211_12044</name>
</gene>
<keyword evidence="8" id="KW-1185">Reference proteome</keyword>
<dbReference type="Gene3D" id="1.20.1080.10">
    <property type="entry name" value="Glycerol uptake facilitator protein"/>
    <property type="match status" value="1"/>
</dbReference>
<evidence type="ECO:0000256" key="4">
    <source>
        <dbReference type="ARBA" id="ARBA00023136"/>
    </source>
</evidence>
<dbReference type="RefSeq" id="WP_133528607.1">
    <property type="nucleotide sequence ID" value="NZ_SNXO01000020.1"/>
</dbReference>
<keyword evidence="4 6" id="KW-0472">Membrane</keyword>